<reference evidence="4 5" key="1">
    <citation type="journal article" date="2022" name="Nat. Plants">
        <title>Genomes of leafy and leafless Platanthera orchids illuminate the evolution of mycoheterotrophy.</title>
        <authorList>
            <person name="Li M.H."/>
            <person name="Liu K.W."/>
            <person name="Li Z."/>
            <person name="Lu H.C."/>
            <person name="Ye Q.L."/>
            <person name="Zhang D."/>
            <person name="Wang J.Y."/>
            <person name="Li Y.F."/>
            <person name="Zhong Z.M."/>
            <person name="Liu X."/>
            <person name="Yu X."/>
            <person name="Liu D.K."/>
            <person name="Tu X.D."/>
            <person name="Liu B."/>
            <person name="Hao Y."/>
            <person name="Liao X.Y."/>
            <person name="Jiang Y.T."/>
            <person name="Sun W.H."/>
            <person name="Chen J."/>
            <person name="Chen Y.Q."/>
            <person name="Ai Y."/>
            <person name="Zhai J.W."/>
            <person name="Wu S.S."/>
            <person name="Zhou Z."/>
            <person name="Hsiao Y.Y."/>
            <person name="Wu W.L."/>
            <person name="Chen Y.Y."/>
            <person name="Lin Y.F."/>
            <person name="Hsu J.L."/>
            <person name="Li C.Y."/>
            <person name="Wang Z.W."/>
            <person name="Zhao X."/>
            <person name="Zhong W.Y."/>
            <person name="Ma X.K."/>
            <person name="Ma L."/>
            <person name="Huang J."/>
            <person name="Chen G.Z."/>
            <person name="Huang M.Z."/>
            <person name="Huang L."/>
            <person name="Peng D.H."/>
            <person name="Luo Y.B."/>
            <person name="Zou S.Q."/>
            <person name="Chen S.P."/>
            <person name="Lan S."/>
            <person name="Tsai W.C."/>
            <person name="Van de Peer Y."/>
            <person name="Liu Z.J."/>
        </authorList>
    </citation>
    <scope>NUCLEOTIDE SEQUENCE [LARGE SCALE GENOMIC DNA]</scope>
    <source>
        <strain evidence="4">Lor287</strain>
    </source>
</reference>
<dbReference type="InterPro" id="IPR013103">
    <property type="entry name" value="RVT_2"/>
</dbReference>
<dbReference type="PANTHER" id="PTHR47481">
    <property type="match status" value="1"/>
</dbReference>
<name>A0AAP0G7Z0_9ASPA</name>
<evidence type="ECO:0000313" key="4">
    <source>
        <dbReference type="EMBL" id="KAK8943168.1"/>
    </source>
</evidence>
<dbReference type="InterPro" id="IPR043502">
    <property type="entry name" value="DNA/RNA_pol_sf"/>
</dbReference>
<evidence type="ECO:0000259" key="2">
    <source>
        <dbReference type="Pfam" id="PF07727"/>
    </source>
</evidence>
<evidence type="ECO:0000259" key="3">
    <source>
        <dbReference type="Pfam" id="PF13976"/>
    </source>
</evidence>
<feature type="compositionally biased region" description="Basic residues" evidence="1">
    <location>
        <begin position="263"/>
        <end position="275"/>
    </location>
</feature>
<sequence>MVSEVFLANAASSSSPSFLSTWITHLPPRLYQSAPISCLFFISNSLVTIISVGRCSLKLSSNLKDTWGSSTASIHALHYLSLPQHPPTTTNIARDVWLRKDQLILSWLVASLTDPLISLVVGFPTSKVVWYALAKAFASHSRVRVLQLKTNLHNIKRGSSIITEYIQQIKTITDNLAIIGHQISDSDLVMQVLAGLGPTYDSFVPSITTRLDDVSLEDLHGMLLAHESLHQYHEKTVDDIVFPSVNMATSTRGFSDRGGRGGRGFRGRGRGRGRGPPRCQICMETGHFGKGCPQRFNHTFFGGPRSSQYPSGPPSRYPSSVVAPPSALSVAHPQYPVDEFSSLHLGTTSSPWYPDSGATHHITPDYSQLSGVEPYKGTDSVRIGNGTGLPILHHDHLHFPSHLHRFKLSNVLHDPVSGKVLLHGHLKDGLYQLSTSTKPAPCSALLGERATVSSWHARFGHPAFQTMSQILSKFGLPTFVSSGTTNATVSALRPGRHSSATCSPPPRTRSLTDLYAATTPLLAQTNPHRLLAALLAATSPEPTCYTQAVRDPAWRAAMSSEFNALLRNGTWTLVPCQPHFNLIGCKWVFKLKQRSDGSIERHKARLVAKGFKQQPGIDCFDTFIPVIKITTVRLFLSLAVSSSWPIQQLDVSNAFLHGHLSETVYMEQPPGFSHPQYPDHVCLLRRSLYSLCQAPRAWFHRLSTYLLNLHFTASKTDTSLFFKNNNSRMIFVLIYVDDILVTGSDFGGVAALVSSLHTEFSIRDLGHARYFLGIELCPHPAGCLLSQIKYIVDILQRSKMSDARPISTPMATPSLVDATTSTPLSDPTLYRSIVGALQYVQIMRPDISFVVNRAFSICMLRLIIIGPCDADWVSSSCDHRSTGGYAIFLGRNLVSWSSKKQPTVARSSTEAEYKAVANATAELVWLQSLLQEINLSIPPPILWCDNIGATYLSANPVFHARTKHIEIDFHFVRERVDAKLLQVSYISTHDQCADIFTKPLSRQRFLELRLKLNIAPPLSSLRGRDNTQVNAAINALPKALNGHLPAISYDALTKNTKGCTT</sequence>
<dbReference type="CDD" id="cd09272">
    <property type="entry name" value="RNase_HI_RT_Ty1"/>
    <property type="match status" value="1"/>
</dbReference>
<protein>
    <recommendedName>
        <fullName evidence="6">Polyprotein</fullName>
    </recommendedName>
</protein>
<feature type="region of interest" description="Disordered" evidence="1">
    <location>
        <begin position="252"/>
        <end position="277"/>
    </location>
</feature>
<dbReference type="Pfam" id="PF14223">
    <property type="entry name" value="Retrotran_gag_2"/>
    <property type="match status" value="1"/>
</dbReference>
<comment type="caution">
    <text evidence="4">The sequence shown here is derived from an EMBL/GenBank/DDBJ whole genome shotgun (WGS) entry which is preliminary data.</text>
</comment>
<feature type="domain" description="Reverse transcriptase Ty1/copia-type" evidence="2">
    <location>
        <begin position="568"/>
        <end position="811"/>
    </location>
</feature>
<dbReference type="InterPro" id="IPR025724">
    <property type="entry name" value="GAG-pre-integrase_dom"/>
</dbReference>
<evidence type="ECO:0000313" key="5">
    <source>
        <dbReference type="Proteomes" id="UP001418222"/>
    </source>
</evidence>
<dbReference type="AlphaFoldDB" id="A0AAP0G7Z0"/>
<dbReference type="Pfam" id="PF13976">
    <property type="entry name" value="gag_pre-integrs"/>
    <property type="match status" value="1"/>
</dbReference>
<dbReference type="EMBL" id="JBBWWQ010000007">
    <property type="protein sequence ID" value="KAK8943168.1"/>
    <property type="molecule type" value="Genomic_DNA"/>
</dbReference>
<accession>A0AAP0G7Z0</accession>
<dbReference type="PANTHER" id="PTHR47481:SF22">
    <property type="entry name" value="RETROTRANSPOSON GAG DOMAIN-CONTAINING PROTEIN"/>
    <property type="match status" value="1"/>
</dbReference>
<evidence type="ECO:0008006" key="6">
    <source>
        <dbReference type="Google" id="ProtNLM"/>
    </source>
</evidence>
<gene>
    <name evidence="4" type="ORF">KSP39_PZI009550</name>
</gene>
<keyword evidence="5" id="KW-1185">Reference proteome</keyword>
<proteinExistence type="predicted"/>
<feature type="domain" description="GAG-pre-integrase" evidence="3">
    <location>
        <begin position="429"/>
        <end position="480"/>
    </location>
</feature>
<organism evidence="4 5">
    <name type="scientific">Platanthera zijinensis</name>
    <dbReference type="NCBI Taxonomy" id="2320716"/>
    <lineage>
        <taxon>Eukaryota</taxon>
        <taxon>Viridiplantae</taxon>
        <taxon>Streptophyta</taxon>
        <taxon>Embryophyta</taxon>
        <taxon>Tracheophyta</taxon>
        <taxon>Spermatophyta</taxon>
        <taxon>Magnoliopsida</taxon>
        <taxon>Liliopsida</taxon>
        <taxon>Asparagales</taxon>
        <taxon>Orchidaceae</taxon>
        <taxon>Orchidoideae</taxon>
        <taxon>Orchideae</taxon>
        <taxon>Orchidinae</taxon>
        <taxon>Platanthera</taxon>
    </lineage>
</organism>
<evidence type="ECO:0000256" key="1">
    <source>
        <dbReference type="SAM" id="MobiDB-lite"/>
    </source>
</evidence>
<dbReference type="SUPFAM" id="SSF56672">
    <property type="entry name" value="DNA/RNA polymerases"/>
    <property type="match status" value="1"/>
</dbReference>
<dbReference type="Proteomes" id="UP001418222">
    <property type="component" value="Unassembled WGS sequence"/>
</dbReference>
<dbReference type="Pfam" id="PF07727">
    <property type="entry name" value="RVT_2"/>
    <property type="match status" value="1"/>
</dbReference>